<feature type="transmembrane region" description="Helical" evidence="1">
    <location>
        <begin position="222"/>
        <end position="241"/>
    </location>
</feature>
<feature type="transmembrane region" description="Helical" evidence="1">
    <location>
        <begin position="129"/>
        <end position="151"/>
    </location>
</feature>
<feature type="transmembrane region" description="Helical" evidence="1">
    <location>
        <begin position="410"/>
        <end position="426"/>
    </location>
</feature>
<feature type="transmembrane region" description="Helical" evidence="1">
    <location>
        <begin position="446"/>
        <end position="467"/>
    </location>
</feature>
<accession>A0A0G0TZZ6</accession>
<keyword evidence="1" id="KW-0472">Membrane</keyword>
<proteinExistence type="predicted"/>
<dbReference type="SMART" id="SM00028">
    <property type="entry name" value="TPR"/>
    <property type="match status" value="2"/>
</dbReference>
<feature type="transmembrane region" description="Helical" evidence="1">
    <location>
        <begin position="253"/>
        <end position="274"/>
    </location>
</feature>
<dbReference type="Proteomes" id="UP000034301">
    <property type="component" value="Unassembled WGS sequence"/>
</dbReference>
<evidence type="ECO:0000256" key="1">
    <source>
        <dbReference type="SAM" id="Phobius"/>
    </source>
</evidence>
<dbReference type="SUPFAM" id="SSF48452">
    <property type="entry name" value="TPR-like"/>
    <property type="match status" value="1"/>
</dbReference>
<sequence length="690" mass="75598">MRSNIFDRLSFLSLFLVVVLLPVFCLPFTKIPVETSKGLLLVVGLVACVIFWAIARFSDGEIIFPKSWLLVSGFGVVLSFLLSSVFSANSQVSLFGTMFDVGSFWFIFSGFILMLMSSIIFKTKERAKVVLLGVILSSAIVLVFQTAHLFMPQIFSLGILAGKMDNVLGSWNALGLFAGFSCLMFLLVVEFFPISRMRKILLQIFILLSILLVASVNFPLVWILLGISSLIIFVYKTSIAFQGNKEEGEKKHFPITSFIVVMLSLLFFMSGQFIGNIIPNRLQLSNTEISPSFVATMSVTKGVLSKDPIFGLGPNRFNTAWSMYKPQSINDTQFWDVAFGSGSGLIPTFLATTGILGILAWLVFLVLFLVGGAKSVFSNIKDKANWEMLAFFVLSLYLFIASFFYFTGPVIFLLALAFTGIFIGLVSSATGKEVLVSFLNDHRKSFVSILVLIVVVIFSAAISFRYIERFASVSYFGRAISSSTIPAAEESIGKALGLYSNDLYLRTYSQIHVTKLNSLANSETELSDADKANLQTSLDQALSSAQLATTYDSQNHLNFQLLGSVYQNLGLLGVKDTYSKALSAYQSAAVLNPLNPGIKLAIANVSLALGNTKDAKEYAKASLALKQDYIDALIVLSQIAKKEGNNSEAISYAKTALSFYPNDKNLIDYLNSLNNSSVPSATPVTDKPKQ</sequence>
<keyword evidence="1" id="KW-1133">Transmembrane helix</keyword>
<protein>
    <submittedName>
        <fullName evidence="2">Tetratricopeptide</fullName>
    </submittedName>
</protein>
<dbReference type="InterPro" id="IPR011990">
    <property type="entry name" value="TPR-like_helical_dom_sf"/>
</dbReference>
<feature type="transmembrane region" description="Helical" evidence="1">
    <location>
        <begin position="171"/>
        <end position="193"/>
    </location>
</feature>
<feature type="transmembrane region" description="Helical" evidence="1">
    <location>
        <begin position="384"/>
        <end position="404"/>
    </location>
</feature>
<name>A0A0G0TZZ6_9BACT</name>
<comment type="caution">
    <text evidence="2">The sequence shown here is derived from an EMBL/GenBank/DDBJ whole genome shotgun (WGS) entry which is preliminary data.</text>
</comment>
<feature type="transmembrane region" description="Helical" evidence="1">
    <location>
        <begin position="67"/>
        <end position="88"/>
    </location>
</feature>
<feature type="transmembrane region" description="Helical" evidence="1">
    <location>
        <begin position="35"/>
        <end position="55"/>
    </location>
</feature>
<feature type="transmembrane region" description="Helical" evidence="1">
    <location>
        <begin position="200"/>
        <end position="216"/>
    </location>
</feature>
<dbReference type="EMBL" id="LBYC01000003">
    <property type="protein sequence ID" value="KKR43507.1"/>
    <property type="molecule type" value="Genomic_DNA"/>
</dbReference>
<dbReference type="Gene3D" id="1.25.40.10">
    <property type="entry name" value="Tetratricopeptide repeat domain"/>
    <property type="match status" value="1"/>
</dbReference>
<evidence type="ECO:0000313" key="2">
    <source>
        <dbReference type="EMBL" id="KKR43507.1"/>
    </source>
</evidence>
<gene>
    <name evidence="2" type="ORF">UT78_C0003G0026</name>
</gene>
<feature type="transmembrane region" description="Helical" evidence="1">
    <location>
        <begin position="94"/>
        <end position="117"/>
    </location>
</feature>
<reference evidence="2 3" key="1">
    <citation type="journal article" date="2015" name="Nature">
        <title>rRNA introns, odd ribosomes, and small enigmatic genomes across a large radiation of phyla.</title>
        <authorList>
            <person name="Brown C.T."/>
            <person name="Hug L.A."/>
            <person name="Thomas B.C."/>
            <person name="Sharon I."/>
            <person name="Castelle C.J."/>
            <person name="Singh A."/>
            <person name="Wilkins M.J."/>
            <person name="Williams K.H."/>
            <person name="Banfield J.F."/>
        </authorList>
    </citation>
    <scope>NUCLEOTIDE SEQUENCE [LARGE SCALE GENOMIC DNA]</scope>
</reference>
<dbReference type="InterPro" id="IPR019734">
    <property type="entry name" value="TPR_rpt"/>
</dbReference>
<keyword evidence="1" id="KW-0812">Transmembrane</keyword>
<feature type="transmembrane region" description="Helical" evidence="1">
    <location>
        <begin position="349"/>
        <end position="372"/>
    </location>
</feature>
<evidence type="ECO:0000313" key="3">
    <source>
        <dbReference type="Proteomes" id="UP000034301"/>
    </source>
</evidence>
<dbReference type="AlphaFoldDB" id="A0A0G0TZZ6"/>
<organism evidence="2 3">
    <name type="scientific">Candidatus Nomurabacteria bacterium GW2011_GWF2_40_12</name>
    <dbReference type="NCBI Taxonomy" id="1618776"/>
    <lineage>
        <taxon>Bacteria</taxon>
        <taxon>Candidatus Nomuraibacteriota</taxon>
    </lineage>
</organism>